<dbReference type="InterPro" id="IPR042080">
    <property type="entry name" value="RNA_2'-PTrans_N"/>
</dbReference>
<dbReference type="RefSeq" id="WP_147583495.1">
    <property type="nucleotide sequence ID" value="NZ_CP042831.1"/>
</dbReference>
<evidence type="ECO:0000313" key="6">
    <source>
        <dbReference type="EMBL" id="QEE50002.1"/>
    </source>
</evidence>
<dbReference type="GO" id="GO:0000215">
    <property type="term" value="F:tRNA 2'-phosphotransferase activity"/>
    <property type="evidence" value="ECO:0007669"/>
    <property type="project" value="TreeGrafter"/>
</dbReference>
<evidence type="ECO:0000256" key="5">
    <source>
        <dbReference type="HAMAP-Rule" id="MF_00299"/>
    </source>
</evidence>
<dbReference type="HAMAP" id="MF_00299">
    <property type="entry name" value="KptA"/>
    <property type="match status" value="1"/>
</dbReference>
<evidence type="ECO:0000256" key="2">
    <source>
        <dbReference type="ARBA" id="ARBA00022679"/>
    </source>
</evidence>
<dbReference type="Gene3D" id="1.10.10.970">
    <property type="entry name" value="RNA 2'-phosphotransferase, Tpt1/KptA family, N-terminal domain"/>
    <property type="match status" value="1"/>
</dbReference>
<dbReference type="PANTHER" id="PTHR12684:SF2">
    <property type="entry name" value="TRNA 2'-PHOSPHOTRANSFERASE 1"/>
    <property type="match status" value="1"/>
</dbReference>
<organism evidence="6 7">
    <name type="scientific">Flavobacterium alkalisoli</name>
    <dbReference type="NCBI Taxonomy" id="2602769"/>
    <lineage>
        <taxon>Bacteria</taxon>
        <taxon>Pseudomonadati</taxon>
        <taxon>Bacteroidota</taxon>
        <taxon>Flavobacteriia</taxon>
        <taxon>Flavobacteriales</taxon>
        <taxon>Flavobacteriaceae</taxon>
        <taxon>Flavobacterium</taxon>
    </lineage>
</organism>
<dbReference type="SUPFAM" id="SSF56399">
    <property type="entry name" value="ADP-ribosylation"/>
    <property type="match status" value="1"/>
</dbReference>
<dbReference type="GO" id="GO:0006388">
    <property type="term" value="P:tRNA splicing, via endonucleolytic cleavage and ligation"/>
    <property type="evidence" value="ECO:0007669"/>
    <property type="project" value="UniProtKB-UniRule"/>
</dbReference>
<dbReference type="EMBL" id="CP042831">
    <property type="protein sequence ID" value="QEE50002.1"/>
    <property type="molecule type" value="Genomic_DNA"/>
</dbReference>
<evidence type="ECO:0000313" key="7">
    <source>
        <dbReference type="Proteomes" id="UP000321222"/>
    </source>
</evidence>
<gene>
    <name evidence="5" type="primary">kptA</name>
    <name evidence="6" type="ORF">FUA48_10545</name>
</gene>
<comment type="function">
    <text evidence="4 5">Removes the 2'-phosphate from RNA via an intermediate in which the phosphate is ADP-ribosylated by NAD followed by a presumed transesterification to release the RNA and generate ADP-ribose 1''-2''-cyclic phosphate (APPR&gt;P). May function as an ADP-ribosylase.</text>
</comment>
<dbReference type="GO" id="GO:0003950">
    <property type="term" value="F:NAD+ poly-ADP-ribosyltransferase activity"/>
    <property type="evidence" value="ECO:0007669"/>
    <property type="project" value="InterPro"/>
</dbReference>
<accession>A0A5B9FYN2</accession>
<protein>
    <recommendedName>
        <fullName evidence="5">Probable RNA 2'-phosphotransferase</fullName>
        <ecNumber evidence="5">2.7.1.-</ecNumber>
    </recommendedName>
</protein>
<dbReference type="KEGG" id="fak:FUA48_10545"/>
<proteinExistence type="inferred from homology"/>
<evidence type="ECO:0000256" key="4">
    <source>
        <dbReference type="ARBA" id="ARBA00025212"/>
    </source>
</evidence>
<comment type="similarity">
    <text evidence="1 5">Belongs to the KptA/TPT1 family.</text>
</comment>
<dbReference type="AlphaFoldDB" id="A0A5B9FYN2"/>
<dbReference type="OrthoDB" id="4537997at2"/>
<reference evidence="6 7" key="1">
    <citation type="submission" date="2019-08" db="EMBL/GenBank/DDBJ databases">
        <title>Flavobacterium alkalisoli sp. nov., isolated from rhizosphere soil of Suaeda salsa.</title>
        <authorList>
            <person name="Sun J.-Q."/>
            <person name="Xu L."/>
        </authorList>
    </citation>
    <scope>NUCLEOTIDE SEQUENCE [LARGE SCALE GENOMIC DNA]</scope>
    <source>
        <strain evidence="6 7">XS-5</strain>
    </source>
</reference>
<keyword evidence="3 5" id="KW-0520">NAD</keyword>
<sequence length="184" mass="20529">MLSEKENTRISKFLSLVLRHQPEHINLSLNTNGWAKVEELITLSANAGVVFSFDELKHIVETNNKKRFAFNEDCTLIRASQGHSVAIDSGYTAQEPPEVLYHGTAIKNLDSILANGLNKGNRLHVHLSSDKATAVNVGSRHGKPVVLEVMALQMHKDGFHFYLSDNKVWLTDSVPVKYLKMPAL</sequence>
<dbReference type="Gene3D" id="3.20.170.30">
    <property type="match status" value="1"/>
</dbReference>
<dbReference type="InterPro" id="IPR022928">
    <property type="entry name" value="RNA_2'-PTrans_KptA"/>
</dbReference>
<keyword evidence="7" id="KW-1185">Reference proteome</keyword>
<dbReference type="Proteomes" id="UP000321222">
    <property type="component" value="Chromosome"/>
</dbReference>
<evidence type="ECO:0000256" key="3">
    <source>
        <dbReference type="ARBA" id="ARBA00023027"/>
    </source>
</evidence>
<dbReference type="Pfam" id="PF01885">
    <property type="entry name" value="PTS_2-RNA"/>
    <property type="match status" value="1"/>
</dbReference>
<dbReference type="InterPro" id="IPR002745">
    <property type="entry name" value="Ptrans_KptA/Tpt1"/>
</dbReference>
<evidence type="ECO:0000256" key="1">
    <source>
        <dbReference type="ARBA" id="ARBA00009836"/>
    </source>
</evidence>
<dbReference type="PANTHER" id="PTHR12684">
    <property type="entry name" value="PUTATIVE PHOSPHOTRANSFERASE"/>
    <property type="match status" value="1"/>
</dbReference>
<keyword evidence="2 5" id="KW-0808">Transferase</keyword>
<name>A0A5B9FYN2_9FLAO</name>
<dbReference type="EC" id="2.7.1.-" evidence="5"/>
<dbReference type="InterPro" id="IPR042081">
    <property type="entry name" value="RNA_2'-PTrans_C"/>
</dbReference>
<dbReference type="NCBIfam" id="NF002014">
    <property type="entry name" value="PRK00819.1-4"/>
    <property type="match status" value="1"/>
</dbReference>